<dbReference type="OrthoDB" id="6409425at2759"/>
<evidence type="ECO:0000256" key="5">
    <source>
        <dbReference type="SAM" id="Phobius"/>
    </source>
</evidence>
<dbReference type="Gene3D" id="2.30.180.10">
    <property type="entry name" value="FAS1 domain"/>
    <property type="match status" value="2"/>
</dbReference>
<keyword evidence="9" id="KW-1185">Reference proteome</keyword>
<dbReference type="SUPFAM" id="SSF82153">
    <property type="entry name" value="FAS1 domain"/>
    <property type="match status" value="2"/>
</dbReference>
<evidence type="ECO:0000259" key="6">
    <source>
        <dbReference type="PROSITE" id="PS50213"/>
    </source>
</evidence>
<dbReference type="InterPro" id="IPR000276">
    <property type="entry name" value="GPCR_Rhodpsn"/>
</dbReference>
<name>A0A8S3UU96_MYTED</name>
<dbReference type="GO" id="GO:0016020">
    <property type="term" value="C:membrane"/>
    <property type="evidence" value="ECO:0007669"/>
    <property type="project" value="UniProtKB-SubCell"/>
</dbReference>
<dbReference type="PROSITE" id="PS50213">
    <property type="entry name" value="FAS1"/>
    <property type="match status" value="2"/>
</dbReference>
<dbReference type="PANTHER" id="PTHR10900">
    <property type="entry name" value="PERIOSTIN-RELATED"/>
    <property type="match status" value="1"/>
</dbReference>
<dbReference type="InterPro" id="IPR036378">
    <property type="entry name" value="FAS1_dom_sf"/>
</dbReference>
<dbReference type="EMBL" id="CAJPWZ010002975">
    <property type="protein sequence ID" value="CAG2249567.1"/>
    <property type="molecule type" value="Genomic_DNA"/>
</dbReference>
<evidence type="ECO:0000313" key="9">
    <source>
        <dbReference type="Proteomes" id="UP000683360"/>
    </source>
</evidence>
<dbReference type="InterPro" id="IPR050904">
    <property type="entry name" value="Adhesion/Biosynth-related"/>
</dbReference>
<dbReference type="Pfam" id="PF00001">
    <property type="entry name" value="7tm_1"/>
    <property type="match status" value="1"/>
</dbReference>
<keyword evidence="4 5" id="KW-0472">Membrane</keyword>
<feature type="domain" description="G-protein coupled receptors family 1 profile" evidence="7">
    <location>
        <begin position="42"/>
        <end position="267"/>
    </location>
</feature>
<feature type="domain" description="FAS1" evidence="6">
    <location>
        <begin position="441"/>
        <end position="573"/>
    </location>
</feature>
<dbReference type="Gene3D" id="1.20.1070.10">
    <property type="entry name" value="Rhodopsin 7-helix transmembrane proteins"/>
    <property type="match status" value="1"/>
</dbReference>
<evidence type="ECO:0000313" key="8">
    <source>
        <dbReference type="EMBL" id="CAG2249567.1"/>
    </source>
</evidence>
<gene>
    <name evidence="8" type="ORF">MEDL_61403</name>
</gene>
<comment type="caution">
    <text evidence="8">The sequence shown here is derived from an EMBL/GenBank/DDBJ whole genome shotgun (WGS) entry which is preliminary data.</text>
</comment>
<dbReference type="SMART" id="SM00554">
    <property type="entry name" value="FAS1"/>
    <property type="match status" value="2"/>
</dbReference>
<keyword evidence="3 5" id="KW-1133">Transmembrane helix</keyword>
<evidence type="ECO:0000256" key="3">
    <source>
        <dbReference type="ARBA" id="ARBA00022989"/>
    </source>
</evidence>
<organism evidence="8 9">
    <name type="scientific">Mytilus edulis</name>
    <name type="common">Blue mussel</name>
    <dbReference type="NCBI Taxonomy" id="6550"/>
    <lineage>
        <taxon>Eukaryota</taxon>
        <taxon>Metazoa</taxon>
        <taxon>Spiralia</taxon>
        <taxon>Lophotrochozoa</taxon>
        <taxon>Mollusca</taxon>
        <taxon>Bivalvia</taxon>
        <taxon>Autobranchia</taxon>
        <taxon>Pteriomorphia</taxon>
        <taxon>Mytilida</taxon>
        <taxon>Mytiloidea</taxon>
        <taxon>Mytilidae</taxon>
        <taxon>Mytilinae</taxon>
        <taxon>Mytilus</taxon>
    </lineage>
</organism>
<dbReference type="AlphaFoldDB" id="A0A8S3UU96"/>
<evidence type="ECO:0000256" key="4">
    <source>
        <dbReference type="ARBA" id="ARBA00023136"/>
    </source>
</evidence>
<protein>
    <submittedName>
        <fullName evidence="8">Uncharacterized protein</fullName>
    </submittedName>
</protein>
<evidence type="ECO:0000256" key="2">
    <source>
        <dbReference type="ARBA" id="ARBA00022692"/>
    </source>
</evidence>
<dbReference type="FunFam" id="2.30.180.10:FF:000032">
    <property type="entry name" value="Fasciclin domain-containing protein, putative"/>
    <property type="match status" value="1"/>
</dbReference>
<dbReference type="Proteomes" id="UP000683360">
    <property type="component" value="Unassembled WGS sequence"/>
</dbReference>
<accession>A0A8S3UU96</accession>
<comment type="subcellular location">
    <subcellularLocation>
        <location evidence="1">Membrane</location>
    </subcellularLocation>
</comment>
<dbReference type="GO" id="GO:0004930">
    <property type="term" value="F:G protein-coupled receptor activity"/>
    <property type="evidence" value="ECO:0007669"/>
    <property type="project" value="InterPro"/>
</dbReference>
<dbReference type="InterPro" id="IPR017452">
    <property type="entry name" value="GPCR_Rhodpsn_7TM"/>
</dbReference>
<proteinExistence type="predicted"/>
<evidence type="ECO:0000259" key="7">
    <source>
        <dbReference type="PROSITE" id="PS50262"/>
    </source>
</evidence>
<dbReference type="GO" id="GO:0005615">
    <property type="term" value="C:extracellular space"/>
    <property type="evidence" value="ECO:0007669"/>
    <property type="project" value="TreeGrafter"/>
</dbReference>
<dbReference type="Pfam" id="PF02469">
    <property type="entry name" value="Fasciclin"/>
    <property type="match status" value="2"/>
</dbReference>
<feature type="transmembrane region" description="Helical" evidence="5">
    <location>
        <begin position="201"/>
        <end position="230"/>
    </location>
</feature>
<sequence>MSNTTEQTGYGYYVIPKDTVQMIKTLTFCGIIPVLVLVGLVLNTLCCIMFYKLKTITSTVVLLFSLAVTDNIILLVAAMNSLSTASLYYQIPFTIQQRIQIIPYFDTYFNAIPARIGNTITLLISLERLFCVLQPMKIKQYSSKKYGIIAVAFVYIFTFIMCLPLLFIYRTKEIYSNKTESFVSIIQPTELGKNEVFSDSFYVTMAILFKFVPVFGVMLSSTITGGVVVTSARRRVKMTTSSQVSSNQKEMQFCVATSVVKSLLTYIYYNSFCKNGCSRSVNFLVIFGTLAADDTIQDGGGFVFSNLVQGLNVSQYTATTLDVLKNSGIIEILEVGGPFTFFSPDRLAFERLGDTFNKKFRNDTKAMADFIKFHTVRHVYTFDELHVNEKTLWTLHPQRIRLNYYRNGDTLLIQGSRIMAKNMRTKNGIIHVVHDAFFPPIGNIMDVLYNDPDYTTFIHALQITGMIKSMQDGGPFTVFAPENSAFVRFGVDEWQKLQTNVTNLRKVLEYHVIRGTIYSVGVQDQSYPSLYRRSPLKLTSTIMGDKIYANGAVVKEKDTHATNGVVHKLTKLLTPADLFDVIHFNEPYGSNKNTNYSQIVG</sequence>
<feature type="domain" description="FAS1" evidence="6">
    <location>
        <begin position="304"/>
        <end position="437"/>
    </location>
</feature>
<dbReference type="SUPFAM" id="SSF81321">
    <property type="entry name" value="Family A G protein-coupled receptor-like"/>
    <property type="match status" value="1"/>
</dbReference>
<dbReference type="PANTHER" id="PTHR10900:SF77">
    <property type="entry name" value="FI19380P1"/>
    <property type="match status" value="1"/>
</dbReference>
<feature type="transmembrane region" description="Helical" evidence="5">
    <location>
        <begin position="146"/>
        <end position="169"/>
    </location>
</feature>
<keyword evidence="2 5" id="KW-0812">Transmembrane</keyword>
<dbReference type="PROSITE" id="PS50262">
    <property type="entry name" value="G_PROTEIN_RECEP_F1_2"/>
    <property type="match status" value="1"/>
</dbReference>
<reference evidence="8" key="1">
    <citation type="submission" date="2021-03" db="EMBL/GenBank/DDBJ databases">
        <authorList>
            <person name="Bekaert M."/>
        </authorList>
    </citation>
    <scope>NUCLEOTIDE SEQUENCE</scope>
</reference>
<feature type="transmembrane region" description="Helical" evidence="5">
    <location>
        <begin position="26"/>
        <end position="51"/>
    </location>
</feature>
<dbReference type="InterPro" id="IPR000782">
    <property type="entry name" value="FAS1_domain"/>
</dbReference>
<evidence type="ECO:0000256" key="1">
    <source>
        <dbReference type="ARBA" id="ARBA00004370"/>
    </source>
</evidence>